<protein>
    <recommendedName>
        <fullName evidence="5">DUF2897 family protein</fullName>
    </recommendedName>
</protein>
<dbReference type="AlphaFoldDB" id="A0A545TEC6"/>
<dbReference type="OrthoDB" id="9917358at2"/>
<comment type="caution">
    <text evidence="3">The sequence shown here is derived from an EMBL/GenBank/DDBJ whole genome shotgun (WGS) entry which is preliminary data.</text>
</comment>
<evidence type="ECO:0000313" key="3">
    <source>
        <dbReference type="EMBL" id="TQV75526.1"/>
    </source>
</evidence>
<accession>A0A545TEC6</accession>
<dbReference type="RefSeq" id="WP_142942140.1">
    <property type="nucleotide sequence ID" value="NZ_VIKR01000002.1"/>
</dbReference>
<feature type="compositionally biased region" description="Polar residues" evidence="1">
    <location>
        <begin position="51"/>
        <end position="67"/>
    </location>
</feature>
<name>A0A545TEC6_9GAMM</name>
<evidence type="ECO:0008006" key="5">
    <source>
        <dbReference type="Google" id="ProtNLM"/>
    </source>
</evidence>
<sequence>MSTAVWAIIFVFAFIIGGMITLLRTANKYKFPKNYDRSKVGFDDEDDWPARSNSKNNSEVTPNSASLDDTPPAETEQPKS</sequence>
<organism evidence="3 4">
    <name type="scientific">Aliikangiella marina</name>
    <dbReference type="NCBI Taxonomy" id="1712262"/>
    <lineage>
        <taxon>Bacteria</taxon>
        <taxon>Pseudomonadati</taxon>
        <taxon>Pseudomonadota</taxon>
        <taxon>Gammaproteobacteria</taxon>
        <taxon>Oceanospirillales</taxon>
        <taxon>Pleioneaceae</taxon>
        <taxon>Aliikangiella</taxon>
    </lineage>
</organism>
<evidence type="ECO:0000256" key="2">
    <source>
        <dbReference type="SAM" id="Phobius"/>
    </source>
</evidence>
<evidence type="ECO:0000256" key="1">
    <source>
        <dbReference type="SAM" id="MobiDB-lite"/>
    </source>
</evidence>
<evidence type="ECO:0000313" key="4">
    <source>
        <dbReference type="Proteomes" id="UP000317839"/>
    </source>
</evidence>
<gene>
    <name evidence="3" type="ORF">FLL45_11465</name>
</gene>
<dbReference type="Proteomes" id="UP000317839">
    <property type="component" value="Unassembled WGS sequence"/>
</dbReference>
<reference evidence="3 4" key="1">
    <citation type="submission" date="2019-06" db="EMBL/GenBank/DDBJ databases">
        <title>Draft genome of Aliikangiella marina GYP-15.</title>
        <authorList>
            <person name="Wang G."/>
        </authorList>
    </citation>
    <scope>NUCLEOTIDE SEQUENCE [LARGE SCALE GENOMIC DNA]</scope>
    <source>
        <strain evidence="3 4">GYP-15</strain>
    </source>
</reference>
<keyword evidence="2" id="KW-1133">Transmembrane helix</keyword>
<feature type="region of interest" description="Disordered" evidence="1">
    <location>
        <begin position="34"/>
        <end position="80"/>
    </location>
</feature>
<keyword evidence="2" id="KW-0812">Transmembrane</keyword>
<dbReference type="EMBL" id="VIKR01000002">
    <property type="protein sequence ID" value="TQV75526.1"/>
    <property type="molecule type" value="Genomic_DNA"/>
</dbReference>
<proteinExistence type="predicted"/>
<keyword evidence="2" id="KW-0472">Membrane</keyword>
<keyword evidence="4" id="KW-1185">Reference proteome</keyword>
<feature type="transmembrane region" description="Helical" evidence="2">
    <location>
        <begin position="6"/>
        <end position="23"/>
    </location>
</feature>